<comment type="caution">
    <text evidence="3">The sequence shown here is derived from an EMBL/GenBank/DDBJ whole genome shotgun (WGS) entry which is preliminary data.</text>
</comment>
<dbReference type="PANTHER" id="PTHR44366">
    <property type="entry name" value="UDP-N-ACETYLGLUCOSAMINE--PEPTIDE N-ACETYLGLUCOSAMINYLTRANSFERASE 110 KDA SUBUNIT"/>
    <property type="match status" value="1"/>
</dbReference>
<dbReference type="GO" id="GO:0097363">
    <property type="term" value="F:protein O-acetylglucosaminyltransferase activity"/>
    <property type="evidence" value="ECO:0007669"/>
    <property type="project" value="TreeGrafter"/>
</dbReference>
<evidence type="ECO:0000313" key="3">
    <source>
        <dbReference type="EMBL" id="PIU73547.1"/>
    </source>
</evidence>
<feature type="non-terminal residue" evidence="3">
    <location>
        <position position="245"/>
    </location>
</feature>
<proteinExistence type="predicted"/>
<evidence type="ECO:0000256" key="2">
    <source>
        <dbReference type="SAM" id="Phobius"/>
    </source>
</evidence>
<accession>A0A2M7ASF6</accession>
<sequence length="245" mass="26716">MPNKPKINFIPLISISGLTFVSVGGLIFFKSKENPPLNPPAPSSSLLPTPTPTPETGLPTNKQVPKSIEHYLLASQQFFTQALEAQNTQKSSATISNLLNRSLTLATETTRLFPNDYRGFLQRGNVYRSLSATPQVTDAAIKDFASAHRLNPSLAEVTRNLASLYALKGDAQNTLVFLGKTVSLEPTKAQNFYDLAHLQQQTGQINAAVHTYDQLLSILADPDQKNKIISEKTALENLLSQTSPA</sequence>
<evidence type="ECO:0000256" key="1">
    <source>
        <dbReference type="SAM" id="MobiDB-lite"/>
    </source>
</evidence>
<dbReference type="Gene3D" id="1.25.40.10">
    <property type="entry name" value="Tetratricopeptide repeat domain"/>
    <property type="match status" value="1"/>
</dbReference>
<keyword evidence="2" id="KW-0812">Transmembrane</keyword>
<dbReference type="InterPro" id="IPR011990">
    <property type="entry name" value="TPR-like_helical_dom_sf"/>
</dbReference>
<dbReference type="SUPFAM" id="SSF48452">
    <property type="entry name" value="TPR-like"/>
    <property type="match status" value="1"/>
</dbReference>
<evidence type="ECO:0000313" key="4">
    <source>
        <dbReference type="Proteomes" id="UP000231407"/>
    </source>
</evidence>
<dbReference type="Proteomes" id="UP000231407">
    <property type="component" value="Unassembled WGS sequence"/>
</dbReference>
<dbReference type="AlphaFoldDB" id="A0A2M7ASF6"/>
<name>A0A2M7ASF6_9BACT</name>
<organism evidence="3 4">
    <name type="scientific">Candidatus Shapirobacteria bacterium CG06_land_8_20_14_3_00_40_12</name>
    <dbReference type="NCBI Taxonomy" id="1974881"/>
    <lineage>
        <taxon>Bacteria</taxon>
        <taxon>Candidatus Shapironibacteriota</taxon>
    </lineage>
</organism>
<reference evidence="4" key="1">
    <citation type="submission" date="2017-09" db="EMBL/GenBank/DDBJ databases">
        <title>Depth-based differentiation of microbial function through sediment-hosted aquifers and enrichment of novel symbionts in the deep terrestrial subsurface.</title>
        <authorList>
            <person name="Probst A.J."/>
            <person name="Ladd B."/>
            <person name="Jarett J.K."/>
            <person name="Geller-Mcgrath D.E."/>
            <person name="Sieber C.M.K."/>
            <person name="Emerson J.B."/>
            <person name="Anantharaman K."/>
            <person name="Thomas B.C."/>
            <person name="Malmstrom R."/>
            <person name="Stieglmeier M."/>
            <person name="Klingl A."/>
            <person name="Woyke T."/>
            <person name="Ryan C.M."/>
            <person name="Banfield J.F."/>
        </authorList>
    </citation>
    <scope>NUCLEOTIDE SEQUENCE [LARGE SCALE GENOMIC DNA]</scope>
</reference>
<gene>
    <name evidence="3" type="ORF">COS78_01760</name>
</gene>
<dbReference type="GO" id="GO:0006493">
    <property type="term" value="P:protein O-linked glycosylation"/>
    <property type="evidence" value="ECO:0007669"/>
    <property type="project" value="InterPro"/>
</dbReference>
<keyword evidence="2" id="KW-1133">Transmembrane helix</keyword>
<dbReference type="InterPro" id="IPR037919">
    <property type="entry name" value="OGT"/>
</dbReference>
<dbReference type="EMBL" id="PEWA01000021">
    <property type="protein sequence ID" value="PIU73547.1"/>
    <property type="molecule type" value="Genomic_DNA"/>
</dbReference>
<protein>
    <submittedName>
        <fullName evidence="3">Uncharacterized protein</fullName>
    </submittedName>
</protein>
<dbReference type="PANTHER" id="PTHR44366:SF1">
    <property type="entry name" value="UDP-N-ACETYLGLUCOSAMINE--PEPTIDE N-ACETYLGLUCOSAMINYLTRANSFERASE 110 KDA SUBUNIT"/>
    <property type="match status" value="1"/>
</dbReference>
<feature type="compositionally biased region" description="Low complexity" evidence="1">
    <location>
        <begin position="43"/>
        <end position="61"/>
    </location>
</feature>
<feature type="transmembrane region" description="Helical" evidence="2">
    <location>
        <begin position="7"/>
        <end position="29"/>
    </location>
</feature>
<feature type="region of interest" description="Disordered" evidence="1">
    <location>
        <begin position="38"/>
        <end position="61"/>
    </location>
</feature>
<keyword evidence="2" id="KW-0472">Membrane</keyword>